<feature type="domain" description="Periplasmic copper-binding protein NosD beta helix" evidence="1">
    <location>
        <begin position="84"/>
        <end position="242"/>
    </location>
</feature>
<dbReference type="Pfam" id="PF05048">
    <property type="entry name" value="NosD"/>
    <property type="match status" value="2"/>
</dbReference>
<organism evidence="2 3">
    <name type="scientific">Methanococcus maripaludis</name>
    <name type="common">Methanococcus deltae</name>
    <dbReference type="NCBI Taxonomy" id="39152"/>
    <lineage>
        <taxon>Archaea</taxon>
        <taxon>Methanobacteriati</taxon>
        <taxon>Methanobacteriota</taxon>
        <taxon>Methanomada group</taxon>
        <taxon>Methanococci</taxon>
        <taxon>Methanococcales</taxon>
        <taxon>Methanococcaceae</taxon>
        <taxon>Methanococcus</taxon>
    </lineage>
</organism>
<name>A0A7J9P0S2_METMI</name>
<evidence type="ECO:0000313" key="2">
    <source>
        <dbReference type="EMBL" id="MBA2853548.1"/>
    </source>
</evidence>
<dbReference type="InterPro" id="IPR007742">
    <property type="entry name" value="NosD_dom"/>
</dbReference>
<dbReference type="SUPFAM" id="SSF51126">
    <property type="entry name" value="Pectin lyase-like"/>
    <property type="match status" value="3"/>
</dbReference>
<dbReference type="InterPro" id="IPR011050">
    <property type="entry name" value="Pectin_lyase_fold/virulence"/>
</dbReference>
<comment type="caution">
    <text evidence="2">The sequence shown here is derived from an EMBL/GenBank/DDBJ whole genome shotgun (WGS) entry which is preliminary data.</text>
</comment>
<accession>A0A7J9P0S2</accession>
<evidence type="ECO:0000313" key="3">
    <source>
        <dbReference type="Proteomes" id="UP000522365"/>
    </source>
</evidence>
<sequence length="1314" mass="144759">MIKKCLFLFLLLFAVGIVNAVDISNYSSQTDVDITGYTYHAFIVINESGEYQVTADFANNFSSIDNVVFLIKDTENVTLDCNNMSFTTNTIFGPNYLVYAYNSSNITFKNLNSNWTRDVILFENVNDSKIENSEIISERYPIVLEDSYGITISGNTLTSDNYPVYTKSDLINSTISGNTINNTCESTSYGIYCDYAVINSIISGNTLTSYADSSAYGIYCGDYFENCTISGNNIAVNAAGYHAFGICCDEYILDSTIENNVITVTSETYNAYGIFANEHIQNSTISGNTITSTTITSSAAAIGIYSELDMLTSTFSGNTLTSNSNHYSAGISSNRYVQDTTILGNTINTNATHNSIDICVNRDITNTNISENEITAISEAYNAYGIYTFGGKILTSTILENNITANSSTYDAYGIFADGYLQDTTILGNTINTNAFDDSTSIYVYDYSIVNTDILENALTAISGNKAYGVYTENYHIQDTTISGNNITITGDTNARGIYSSYYFTGSIISNNTIDITGNNSYILGFNSDFNNNEIYGNILSSLGSHSYGIYLSGDSGYYELYDNNITVAGEGSEAIKLYYYLSGPNSNIYRNNITSEQSYAIDITGCQGVRFYQNNIDGLINNGTNNYFVSSENITYYYNGNPYSSILGNYWAGYLEADTNGDGIIDTPYTANDTNDTKPLAGIWGVDLTSNAPKVDYNDGMIHITEENFTSVSPYTGGDNAYVVITTPGYYILECDYVNDSSIYEFIVIESDNVTLDGNNHWLNRSLNNTIYSNYGAPLENITVKNLMSNGVLYINASNSNISSNLGYWVRNYGANNTISENTVDRISIRGNFNNISENTVNDYIYFPSCNFTEISSNTVYIVVFDGGDNNTISKNTVNYQILGRYLDNNNNTISENNVPYLDIDYGINNKIISNTAYEISVYYGLNNTISENNVDYISAKGDYLTLSKNIVRENIWTWGQYTLISSNTVTTANGDYAIDPNGYQDLGIDAYATVFNNTILASNIGIWLDNYCEGYSNITQNTVYASEYPVIIGDEVTGCNIYLNNFIYTGNSTNISEIMPNNTGNNSLVSPFKIEYKYNGNSYNNVLGNYWSDYNGTDLNGDGIGDTAYVYGNSAYYNYRDRYLDSGDYLENDTAPLIGMWGIDLIPYTPVTTPATRSGGSGRSYDSDISDEIESKVIKNFVSSATVLFGNGIDEQYAVQLRERVTDANGFTISGNAVIVGGPLANGFAREYNEQFEMPISNDNPGENKGFIQVLKVQDNSGKIVKSYTIVYIAGSDRLGTQAALEYFKTLDELPEGPIMIEWTGNGPVVVE</sequence>
<reference evidence="2 3" key="1">
    <citation type="submission" date="2020-07" db="EMBL/GenBank/DDBJ databases">
        <title>Genomic Encyclopedia of Type Strains, Phase IV (KMG-V): Genome sequencing to study the core and pangenomes of soil and plant-associated prokaryotes.</title>
        <authorList>
            <person name="Whitman W."/>
        </authorList>
    </citation>
    <scope>NUCLEOTIDE SEQUENCE [LARGE SCALE GENOMIC DNA]</scope>
    <source>
        <strain evidence="2 3">S1</strain>
    </source>
</reference>
<dbReference type="InterPro" id="IPR012334">
    <property type="entry name" value="Pectin_lyas_fold"/>
</dbReference>
<dbReference type="Gene3D" id="2.160.20.10">
    <property type="entry name" value="Single-stranded right-handed beta-helix, Pectin lyase-like"/>
    <property type="match status" value="1"/>
</dbReference>
<evidence type="ECO:0000259" key="1">
    <source>
        <dbReference type="Pfam" id="PF05048"/>
    </source>
</evidence>
<dbReference type="RefSeq" id="WP_181504523.1">
    <property type="nucleotide sequence ID" value="NZ_JACDUK010000003.1"/>
</dbReference>
<proteinExistence type="predicted"/>
<protein>
    <recommendedName>
        <fullName evidence="1">Periplasmic copper-binding protein NosD beta helix domain-containing protein</fullName>
    </recommendedName>
</protein>
<gene>
    <name evidence="2" type="ORF">HNP89_001524</name>
</gene>
<dbReference type="EMBL" id="JACDUK010000003">
    <property type="protein sequence ID" value="MBA2853548.1"/>
    <property type="molecule type" value="Genomic_DNA"/>
</dbReference>
<dbReference type="SMART" id="SM00710">
    <property type="entry name" value="PbH1"/>
    <property type="match status" value="17"/>
</dbReference>
<feature type="domain" description="Periplasmic copper-binding protein NosD beta helix" evidence="1">
    <location>
        <begin position="910"/>
        <end position="1098"/>
    </location>
</feature>
<dbReference type="Proteomes" id="UP000522365">
    <property type="component" value="Unassembled WGS sequence"/>
</dbReference>
<dbReference type="InterPro" id="IPR006626">
    <property type="entry name" value="PbH1"/>
</dbReference>